<protein>
    <submittedName>
        <fullName evidence="1">15d_03-C10-like protein</fullName>
    </submittedName>
</protein>
<reference evidence="1" key="1">
    <citation type="journal article" date="2007" name="Mol. Genet. Genomics">
        <title>Structure of two melon regions reveals high microsynteny with sequenced plant species.</title>
        <authorList>
            <person name="Deleu W."/>
            <person name="Gonzalez V."/>
            <person name="Monfort A."/>
            <person name="Bendahmane A."/>
            <person name="Puigdomenech P."/>
            <person name="Arus P."/>
            <person name="Garcia-Mas J."/>
        </authorList>
    </citation>
    <scope>NUCLEOTIDE SEQUENCE</scope>
</reference>
<dbReference type="AlphaFoldDB" id="A5Y730"/>
<evidence type="ECO:0000313" key="1">
    <source>
        <dbReference type="EMBL" id="ABQ53637.1"/>
    </source>
</evidence>
<sequence length="103" mass="11822">MFSSLFHAQLLSNHAVSCTSLEFTKRCFIPPRNMRLLGENDVIGWELGQFLPTLLVELQTTPKSMEWNSVMSQDVFCFSLQYDLVGFSVLCHEFWWASSPKGI</sequence>
<accession>A5Y730</accession>
<name>A5Y730_CUCME</name>
<dbReference type="EMBL" id="EF188258">
    <property type="protein sequence ID" value="ABQ53637.1"/>
    <property type="molecule type" value="Genomic_DNA"/>
</dbReference>
<proteinExistence type="predicted"/>
<organism evidence="1">
    <name type="scientific">Cucumis melo</name>
    <name type="common">Muskmelon</name>
    <dbReference type="NCBI Taxonomy" id="3656"/>
    <lineage>
        <taxon>Eukaryota</taxon>
        <taxon>Viridiplantae</taxon>
        <taxon>Streptophyta</taxon>
        <taxon>Embryophyta</taxon>
        <taxon>Tracheophyta</taxon>
        <taxon>Spermatophyta</taxon>
        <taxon>Magnoliopsida</taxon>
        <taxon>eudicotyledons</taxon>
        <taxon>Gunneridae</taxon>
        <taxon>Pentapetalae</taxon>
        <taxon>rosids</taxon>
        <taxon>fabids</taxon>
        <taxon>Cucurbitales</taxon>
        <taxon>Cucurbitaceae</taxon>
        <taxon>Benincaseae</taxon>
        <taxon>Cucumis</taxon>
    </lineage>
</organism>